<reference evidence="2" key="2">
    <citation type="submission" date="2017-02" db="EMBL/GenBank/DDBJ databases">
        <title>Sunflower complete genome.</title>
        <authorList>
            <person name="Langlade N."/>
            <person name="Munos S."/>
        </authorList>
    </citation>
    <scope>NUCLEOTIDE SEQUENCE [LARGE SCALE GENOMIC DNA]</scope>
    <source>
        <tissue evidence="2">Leaves</tissue>
    </source>
</reference>
<gene>
    <name evidence="2" type="ORF">HannXRQ_Chr11g0329651</name>
    <name evidence="1" type="ORF">HanXRQr2_Chr11g0488321</name>
</gene>
<proteinExistence type="predicted"/>
<dbReference type="AlphaFoldDB" id="A0A251T895"/>
<evidence type="ECO:0000313" key="2">
    <source>
        <dbReference type="EMBL" id="OTG07370.1"/>
    </source>
</evidence>
<name>A0A251T895_HELAN</name>
<reference evidence="1 3" key="1">
    <citation type="journal article" date="2017" name="Nature">
        <title>The sunflower genome provides insights into oil metabolism, flowering and Asterid evolution.</title>
        <authorList>
            <person name="Badouin H."/>
            <person name="Gouzy J."/>
            <person name="Grassa C.J."/>
            <person name="Murat F."/>
            <person name="Staton S.E."/>
            <person name="Cottret L."/>
            <person name="Lelandais-Briere C."/>
            <person name="Owens G.L."/>
            <person name="Carrere S."/>
            <person name="Mayjonade B."/>
            <person name="Legrand L."/>
            <person name="Gill N."/>
            <person name="Kane N.C."/>
            <person name="Bowers J.E."/>
            <person name="Hubner S."/>
            <person name="Bellec A."/>
            <person name="Berard A."/>
            <person name="Berges H."/>
            <person name="Blanchet N."/>
            <person name="Boniface M.C."/>
            <person name="Brunel D."/>
            <person name="Catrice O."/>
            <person name="Chaidir N."/>
            <person name="Claudel C."/>
            <person name="Donnadieu C."/>
            <person name="Faraut T."/>
            <person name="Fievet G."/>
            <person name="Helmstetter N."/>
            <person name="King M."/>
            <person name="Knapp S.J."/>
            <person name="Lai Z."/>
            <person name="Le Paslier M.C."/>
            <person name="Lippi Y."/>
            <person name="Lorenzon L."/>
            <person name="Mandel J.R."/>
            <person name="Marage G."/>
            <person name="Marchand G."/>
            <person name="Marquand E."/>
            <person name="Bret-Mestries E."/>
            <person name="Morien E."/>
            <person name="Nambeesan S."/>
            <person name="Nguyen T."/>
            <person name="Pegot-Espagnet P."/>
            <person name="Pouilly N."/>
            <person name="Raftis F."/>
            <person name="Sallet E."/>
            <person name="Schiex T."/>
            <person name="Thomas J."/>
            <person name="Vandecasteele C."/>
            <person name="Vares D."/>
            <person name="Vear F."/>
            <person name="Vautrin S."/>
            <person name="Crespi M."/>
            <person name="Mangin B."/>
            <person name="Burke J.M."/>
            <person name="Salse J."/>
            <person name="Munos S."/>
            <person name="Vincourt P."/>
            <person name="Rieseberg L.H."/>
            <person name="Langlade N.B."/>
        </authorList>
    </citation>
    <scope>NUCLEOTIDE SEQUENCE [LARGE SCALE GENOMIC DNA]</scope>
    <source>
        <strain evidence="3">cv. SF193</strain>
        <tissue evidence="1">Leaves</tissue>
    </source>
</reference>
<protein>
    <submittedName>
        <fullName evidence="2">Uncharacterized protein</fullName>
    </submittedName>
</protein>
<accession>A0A251T895</accession>
<evidence type="ECO:0000313" key="1">
    <source>
        <dbReference type="EMBL" id="KAF5781823.1"/>
    </source>
</evidence>
<reference evidence="1" key="3">
    <citation type="submission" date="2020-06" db="EMBL/GenBank/DDBJ databases">
        <title>Helianthus annuus Genome sequencing and assembly Release 2.</title>
        <authorList>
            <person name="Gouzy J."/>
            <person name="Langlade N."/>
            <person name="Munos S."/>
        </authorList>
    </citation>
    <scope>NUCLEOTIDE SEQUENCE</scope>
    <source>
        <tissue evidence="1">Leaves</tissue>
    </source>
</reference>
<evidence type="ECO:0000313" key="3">
    <source>
        <dbReference type="Proteomes" id="UP000215914"/>
    </source>
</evidence>
<dbReference type="EMBL" id="MNCJ02000326">
    <property type="protein sequence ID" value="KAF5781823.1"/>
    <property type="molecule type" value="Genomic_DNA"/>
</dbReference>
<dbReference type="Proteomes" id="UP000215914">
    <property type="component" value="Chromosome 11"/>
</dbReference>
<dbReference type="InParanoid" id="A0A251T895"/>
<keyword evidence="3" id="KW-1185">Reference proteome</keyword>
<sequence length="133" mass="15410">MNFLDVDVDMPFVAPIDALNEIYEEPHGPVHRFSRMGTTDFMLPDRVSEMAKLDLCLKDITVRLLNRDPPVQFTNGTIRERKREGFRYALSHWLKFIVCGSRYCAIGTVLCDPRYLVRSCEVYVVHYAKTCCT</sequence>
<organism evidence="2 3">
    <name type="scientific">Helianthus annuus</name>
    <name type="common">Common sunflower</name>
    <dbReference type="NCBI Taxonomy" id="4232"/>
    <lineage>
        <taxon>Eukaryota</taxon>
        <taxon>Viridiplantae</taxon>
        <taxon>Streptophyta</taxon>
        <taxon>Embryophyta</taxon>
        <taxon>Tracheophyta</taxon>
        <taxon>Spermatophyta</taxon>
        <taxon>Magnoliopsida</taxon>
        <taxon>eudicotyledons</taxon>
        <taxon>Gunneridae</taxon>
        <taxon>Pentapetalae</taxon>
        <taxon>asterids</taxon>
        <taxon>campanulids</taxon>
        <taxon>Asterales</taxon>
        <taxon>Asteraceae</taxon>
        <taxon>Asteroideae</taxon>
        <taxon>Heliantheae alliance</taxon>
        <taxon>Heliantheae</taxon>
        <taxon>Helianthus</taxon>
    </lineage>
</organism>
<dbReference type="EMBL" id="CM007900">
    <property type="protein sequence ID" value="OTG07370.1"/>
    <property type="molecule type" value="Genomic_DNA"/>
</dbReference>
<dbReference type="Gramene" id="mRNA:HanXRQr2_Chr11g0488321">
    <property type="protein sequence ID" value="mRNA:HanXRQr2_Chr11g0488321"/>
    <property type="gene ID" value="HanXRQr2_Chr11g0488321"/>
</dbReference>